<dbReference type="InterPro" id="IPR051673">
    <property type="entry name" value="SSDNA_exonuclease_RecJ"/>
</dbReference>
<name>A0A2W4W4K9_9CYAN</name>
<evidence type="ECO:0000256" key="3">
    <source>
        <dbReference type="ARBA" id="ARBA00022722"/>
    </source>
</evidence>
<dbReference type="SUPFAM" id="SSF64182">
    <property type="entry name" value="DHH phosphoesterases"/>
    <property type="match status" value="1"/>
</dbReference>
<evidence type="ECO:0000313" key="9">
    <source>
        <dbReference type="EMBL" id="PZO14068.1"/>
    </source>
</evidence>
<sequence>MSGELRKDWQVASVEAVSAEWVETVARLSGLELPEWGARLLWQRGVRSPEALKGFLQVGSYEPASPFAFGEEMAWAVERLVLASDRAEKIAIWGDFDADGITSTAVLWDGLGQFFSGDQLSYFIPNRLKESHGLSMSGIERLAADGVTLIVTCDTGSTNPAEVVRAGELGMDVIVSDHHTLPSERPAVVAIVNPRALPKDAPMAHLSGVAVAYKLVEALYERLPEAVSRPLHELTDLVAIGLIADLVELKGDCRYLAQIGIEQLKTQTKAKVPSRPGVAKLLELCKRAGDRPTDISFGIGPRINAVSRIYGDASFCVELLTSRDVERCRELANKAELANARRKALQADVLKQVTQKLENSDLSTLGVIVLSDPQWPVGVLGLVAGQVAQQYGKPTILLTLDSPDAQGQVFARGSARSVNQIDLYELVKSQAHMLSGFGGHPFAAGLSLPAEDLPMFAAGINQQMRQQMGAQRSVPTLKVDLTVTVADLGQDLFRQISLLEPCGMGNPAAKLLIEQCWFENAWHQKLKDRTGGKVGYIKATFQLCDESGEGGAKFPGLWWGHYKEDLPPGLWDVVVELDYNSYSSRYEVRLVDIRAAAGKSAVVGRSQNEWLLDWRIAEPPEPQRTELNKITDAELEPAESTVTELDRDATDLVLSECPAQWEVLQLWRHQAAQTHQPVALAYASPESIDPINKWRLLLGVAKHVSKVGEAVTLERLGERLEMGNRTLSLGLIALETAGFAVNRSAIEVRIRYTPEKAAAKQSQRQVASQPLARFLAAVQEENFRRQYFYRAPVSTLQAAVGTGE</sequence>
<keyword evidence="3" id="KW-0540">Nuclease</keyword>
<dbReference type="PANTHER" id="PTHR30255">
    <property type="entry name" value="SINGLE-STRANDED-DNA-SPECIFIC EXONUCLEASE RECJ"/>
    <property type="match status" value="1"/>
</dbReference>
<comment type="caution">
    <text evidence="9">The sequence shown here is derived from an EMBL/GenBank/DDBJ whole genome shotgun (WGS) entry which is preliminary data.</text>
</comment>
<dbReference type="InterPro" id="IPR038763">
    <property type="entry name" value="DHH_sf"/>
</dbReference>
<reference evidence="10" key="1">
    <citation type="submission" date="2018-04" db="EMBL/GenBank/DDBJ databases">
        <authorList>
            <person name="Cornet L."/>
        </authorList>
    </citation>
    <scope>NUCLEOTIDE SEQUENCE [LARGE SCALE GENOMIC DNA]</scope>
</reference>
<dbReference type="InterPro" id="IPR001667">
    <property type="entry name" value="DDH_dom"/>
</dbReference>
<protein>
    <recommendedName>
        <fullName evidence="2">Single-stranded-DNA-specific exonuclease RecJ</fullName>
    </recommendedName>
</protein>
<evidence type="ECO:0000256" key="5">
    <source>
        <dbReference type="ARBA" id="ARBA00022839"/>
    </source>
</evidence>
<dbReference type="InterPro" id="IPR041122">
    <property type="entry name" value="RecJ_OB"/>
</dbReference>
<reference evidence="9 10" key="2">
    <citation type="submission" date="2018-06" db="EMBL/GenBank/DDBJ databases">
        <title>Metagenomic assembly of (sub)arctic Cyanobacteria and their associated microbiome from non-axenic cultures.</title>
        <authorList>
            <person name="Baurain D."/>
        </authorList>
    </citation>
    <scope>NUCLEOTIDE SEQUENCE [LARGE SCALE GENOMIC DNA]</scope>
    <source>
        <strain evidence="9">ULC129bin1</strain>
    </source>
</reference>
<dbReference type="AlphaFoldDB" id="A0A2W4W4K9"/>
<dbReference type="Gene3D" id="3.10.310.30">
    <property type="match status" value="1"/>
</dbReference>
<evidence type="ECO:0000259" key="7">
    <source>
        <dbReference type="Pfam" id="PF02272"/>
    </source>
</evidence>
<dbReference type="EMBL" id="QBMC01000114">
    <property type="protein sequence ID" value="PZO14068.1"/>
    <property type="molecule type" value="Genomic_DNA"/>
</dbReference>
<evidence type="ECO:0000313" key="10">
    <source>
        <dbReference type="Proteomes" id="UP000249354"/>
    </source>
</evidence>
<keyword evidence="4" id="KW-0378">Hydrolase</keyword>
<dbReference type="NCBIfam" id="TIGR00644">
    <property type="entry name" value="recJ"/>
    <property type="match status" value="1"/>
</dbReference>
<dbReference type="Proteomes" id="UP000249354">
    <property type="component" value="Unassembled WGS sequence"/>
</dbReference>
<evidence type="ECO:0000256" key="1">
    <source>
        <dbReference type="ARBA" id="ARBA00005915"/>
    </source>
</evidence>
<feature type="domain" description="DDH" evidence="6">
    <location>
        <begin position="89"/>
        <end position="241"/>
    </location>
</feature>
<gene>
    <name evidence="9" type="primary">recJ</name>
    <name evidence="9" type="ORF">DCF25_15370</name>
</gene>
<dbReference type="Pfam" id="PF02272">
    <property type="entry name" value="DHHA1"/>
    <property type="match status" value="1"/>
</dbReference>
<dbReference type="GO" id="GO:0006310">
    <property type="term" value="P:DNA recombination"/>
    <property type="evidence" value="ECO:0007669"/>
    <property type="project" value="InterPro"/>
</dbReference>
<evidence type="ECO:0000256" key="2">
    <source>
        <dbReference type="ARBA" id="ARBA00019841"/>
    </source>
</evidence>
<dbReference type="GO" id="GO:0006281">
    <property type="term" value="P:DNA repair"/>
    <property type="evidence" value="ECO:0007669"/>
    <property type="project" value="InterPro"/>
</dbReference>
<feature type="domain" description="DHHA1" evidence="7">
    <location>
        <begin position="367"/>
        <end position="465"/>
    </location>
</feature>
<keyword evidence="5 9" id="KW-0269">Exonuclease</keyword>
<feature type="domain" description="RecJ OB" evidence="8">
    <location>
        <begin position="479"/>
        <end position="590"/>
    </location>
</feature>
<dbReference type="Pfam" id="PF17768">
    <property type="entry name" value="RecJ_OB"/>
    <property type="match status" value="1"/>
</dbReference>
<accession>A0A2W4W4K9</accession>
<evidence type="ECO:0000259" key="8">
    <source>
        <dbReference type="Pfam" id="PF17768"/>
    </source>
</evidence>
<comment type="similarity">
    <text evidence="1">Belongs to the RecJ family.</text>
</comment>
<dbReference type="Gene3D" id="3.90.1640.30">
    <property type="match status" value="1"/>
</dbReference>
<evidence type="ECO:0000259" key="6">
    <source>
        <dbReference type="Pfam" id="PF01368"/>
    </source>
</evidence>
<dbReference type="InterPro" id="IPR003156">
    <property type="entry name" value="DHHA1_dom"/>
</dbReference>
<dbReference type="Pfam" id="PF01368">
    <property type="entry name" value="DHH"/>
    <property type="match status" value="1"/>
</dbReference>
<organism evidence="9 10">
    <name type="scientific">Leptolyngbya foveolarum</name>
    <dbReference type="NCBI Taxonomy" id="47253"/>
    <lineage>
        <taxon>Bacteria</taxon>
        <taxon>Bacillati</taxon>
        <taxon>Cyanobacteriota</taxon>
        <taxon>Cyanophyceae</taxon>
        <taxon>Leptolyngbyales</taxon>
        <taxon>Leptolyngbyaceae</taxon>
        <taxon>Leptolyngbya group</taxon>
        <taxon>Leptolyngbya</taxon>
    </lineage>
</organism>
<dbReference type="InterPro" id="IPR004610">
    <property type="entry name" value="RecJ"/>
</dbReference>
<dbReference type="PANTHER" id="PTHR30255:SF2">
    <property type="entry name" value="SINGLE-STRANDED-DNA-SPECIFIC EXONUCLEASE RECJ"/>
    <property type="match status" value="1"/>
</dbReference>
<proteinExistence type="inferred from homology"/>
<dbReference type="GO" id="GO:0008409">
    <property type="term" value="F:5'-3' exonuclease activity"/>
    <property type="evidence" value="ECO:0007669"/>
    <property type="project" value="InterPro"/>
</dbReference>
<dbReference type="GO" id="GO:0003676">
    <property type="term" value="F:nucleic acid binding"/>
    <property type="evidence" value="ECO:0007669"/>
    <property type="project" value="InterPro"/>
</dbReference>
<evidence type="ECO:0000256" key="4">
    <source>
        <dbReference type="ARBA" id="ARBA00022801"/>
    </source>
</evidence>